<dbReference type="AlphaFoldDB" id="A0AAC8TDK3"/>
<dbReference type="InterPro" id="IPR002347">
    <property type="entry name" value="SDR_fam"/>
</dbReference>
<dbReference type="SMART" id="SM00822">
    <property type="entry name" value="PKS_KR"/>
    <property type="match status" value="1"/>
</dbReference>
<dbReference type="PRINTS" id="PR00081">
    <property type="entry name" value="GDHRDH"/>
</dbReference>
<dbReference type="SUPFAM" id="SSF51735">
    <property type="entry name" value="NAD(P)-binding Rossmann-fold domains"/>
    <property type="match status" value="1"/>
</dbReference>
<dbReference type="Proteomes" id="UP000035579">
    <property type="component" value="Chromosome"/>
</dbReference>
<dbReference type="PRINTS" id="PR00080">
    <property type="entry name" value="SDRFAMILY"/>
</dbReference>
<reference evidence="5 7" key="1">
    <citation type="submission" date="2015-05" db="EMBL/GenBank/DDBJ databases">
        <title>Genome assembly of Archangium gephyra DSM 2261.</title>
        <authorList>
            <person name="Sharma G."/>
            <person name="Subramanian S."/>
        </authorList>
    </citation>
    <scope>NUCLEOTIDE SEQUENCE [LARGE SCALE GENOMIC DNA]</scope>
    <source>
        <strain evidence="5 7">DSM 2261</strain>
    </source>
</reference>
<evidence type="ECO:0000313" key="6">
    <source>
        <dbReference type="EMBL" id="REG28984.1"/>
    </source>
</evidence>
<evidence type="ECO:0000313" key="5">
    <source>
        <dbReference type="EMBL" id="AKJ02085.1"/>
    </source>
</evidence>
<dbReference type="EMBL" id="QUMU01000008">
    <property type="protein sequence ID" value="REG28984.1"/>
    <property type="molecule type" value="Genomic_DNA"/>
</dbReference>
<sequence length="289" mass="30859">MSNQALSKSVLITGCSTGIGRATALRLVRAGWKVYATARSVEKLGELEAAGCRTLALDVTDEASMAAAVRRVEQEDGAVGVLINNAGYSQSGALETVELEDVRRQFETNVFGLLRLTQLVLPGMRRQGWGKVVNIGSMGGRLTFPGGGAYHATKYAVEALSDALRFEVRGFGVDVVLVQPGLIRTEFSQTAVGGMSASLEKADGPYAGFNSAVARSTQEAYVKGPLAKLGGEAEDVARVIQRALEARRPRARYTVTASAKVMLAQRAMMPDGMWDAFLRTQFPQPGARS</sequence>
<dbReference type="Pfam" id="PF00106">
    <property type="entry name" value="adh_short"/>
    <property type="match status" value="1"/>
</dbReference>
<reference evidence="6 8" key="2">
    <citation type="submission" date="2018-08" db="EMBL/GenBank/DDBJ databases">
        <title>Genomic Encyclopedia of Archaeal and Bacterial Type Strains, Phase II (KMG-II): from individual species to whole genera.</title>
        <authorList>
            <person name="Goeker M."/>
        </authorList>
    </citation>
    <scope>NUCLEOTIDE SEQUENCE [LARGE SCALE GENOMIC DNA]</scope>
    <source>
        <strain evidence="6 8">DSM 2261</strain>
    </source>
</reference>
<proteinExistence type="inferred from homology"/>
<evidence type="ECO:0000313" key="7">
    <source>
        <dbReference type="Proteomes" id="UP000035579"/>
    </source>
</evidence>
<dbReference type="Proteomes" id="UP000256345">
    <property type="component" value="Unassembled WGS sequence"/>
</dbReference>
<gene>
    <name evidence="5" type="ORF">AA314_03711</name>
    <name evidence="6" type="ORF">ATI61_108527</name>
</gene>
<dbReference type="GO" id="GO:0016491">
    <property type="term" value="F:oxidoreductase activity"/>
    <property type="evidence" value="ECO:0007669"/>
    <property type="project" value="UniProtKB-KW"/>
</dbReference>
<feature type="domain" description="Ketoreductase" evidence="4">
    <location>
        <begin position="8"/>
        <end position="186"/>
    </location>
</feature>
<keyword evidence="8" id="KW-1185">Reference proteome</keyword>
<protein>
    <submittedName>
        <fullName evidence="6">NADP-dependent 3-hydroxy acid dehydrogenase YdfG</fullName>
    </submittedName>
    <submittedName>
        <fullName evidence="5">Short-chain dehydrogenase/reductase SDR</fullName>
    </submittedName>
</protein>
<evidence type="ECO:0000256" key="2">
    <source>
        <dbReference type="ARBA" id="ARBA00023002"/>
    </source>
</evidence>
<comment type="similarity">
    <text evidence="1 3">Belongs to the short-chain dehydrogenases/reductases (SDR) family.</text>
</comment>
<evidence type="ECO:0000313" key="8">
    <source>
        <dbReference type="Proteomes" id="UP000256345"/>
    </source>
</evidence>
<dbReference type="RefSeq" id="WP_047856499.1">
    <property type="nucleotide sequence ID" value="NZ_CP011509.1"/>
</dbReference>
<dbReference type="PANTHER" id="PTHR44169">
    <property type="entry name" value="NADPH-DEPENDENT 1-ACYLDIHYDROXYACETONE PHOSPHATE REDUCTASE"/>
    <property type="match status" value="1"/>
</dbReference>
<dbReference type="Gene3D" id="3.40.50.720">
    <property type="entry name" value="NAD(P)-binding Rossmann-like Domain"/>
    <property type="match status" value="1"/>
</dbReference>
<dbReference type="CDD" id="cd05374">
    <property type="entry name" value="17beta-HSD-like_SDR_c"/>
    <property type="match status" value="1"/>
</dbReference>
<dbReference type="InterPro" id="IPR057326">
    <property type="entry name" value="KR_dom"/>
</dbReference>
<evidence type="ECO:0000259" key="4">
    <source>
        <dbReference type="SMART" id="SM00822"/>
    </source>
</evidence>
<dbReference type="KEGG" id="age:AA314_03711"/>
<evidence type="ECO:0000256" key="1">
    <source>
        <dbReference type="ARBA" id="ARBA00006484"/>
    </source>
</evidence>
<keyword evidence="2" id="KW-0560">Oxidoreductase</keyword>
<dbReference type="NCBIfam" id="NF004826">
    <property type="entry name" value="PRK06182.1"/>
    <property type="match status" value="1"/>
</dbReference>
<name>A0AAC8TDK3_9BACT</name>
<dbReference type="PANTHER" id="PTHR44169:SF6">
    <property type="entry name" value="NADPH-DEPENDENT 1-ACYLDIHYDROXYACETONE PHOSPHATE REDUCTASE"/>
    <property type="match status" value="1"/>
</dbReference>
<evidence type="ECO:0000256" key="3">
    <source>
        <dbReference type="RuleBase" id="RU000363"/>
    </source>
</evidence>
<dbReference type="EMBL" id="CP011509">
    <property type="protein sequence ID" value="AKJ02085.1"/>
    <property type="molecule type" value="Genomic_DNA"/>
</dbReference>
<dbReference type="InterPro" id="IPR036291">
    <property type="entry name" value="NAD(P)-bd_dom_sf"/>
</dbReference>
<accession>A0AAC8TDK3</accession>
<organism evidence="5 7">
    <name type="scientific">Archangium gephyra</name>
    <dbReference type="NCBI Taxonomy" id="48"/>
    <lineage>
        <taxon>Bacteria</taxon>
        <taxon>Pseudomonadati</taxon>
        <taxon>Myxococcota</taxon>
        <taxon>Myxococcia</taxon>
        <taxon>Myxococcales</taxon>
        <taxon>Cystobacterineae</taxon>
        <taxon>Archangiaceae</taxon>
        <taxon>Archangium</taxon>
    </lineage>
</organism>